<proteinExistence type="predicted"/>
<feature type="compositionally biased region" description="Basic and acidic residues" evidence="1">
    <location>
        <begin position="37"/>
        <end position="47"/>
    </location>
</feature>
<evidence type="ECO:0000313" key="2">
    <source>
        <dbReference type="EMBL" id="PGH19004.1"/>
    </source>
</evidence>
<sequence length="111" mass="11853">MNSYIQNAFFVLIIHPMKTHDVRAVALQHSLSLETLPKRDIKTHTDMNDGNTAANNTATPVDNTTENDTAGNNATGNANDENDNADNNAAGGDAPTEDMDVDPAVKSESLN</sequence>
<evidence type="ECO:0000256" key="1">
    <source>
        <dbReference type="SAM" id="MobiDB-lite"/>
    </source>
</evidence>
<organism evidence="2 3">
    <name type="scientific">Helicocarpus griseus UAMH5409</name>
    <dbReference type="NCBI Taxonomy" id="1447875"/>
    <lineage>
        <taxon>Eukaryota</taxon>
        <taxon>Fungi</taxon>
        <taxon>Dikarya</taxon>
        <taxon>Ascomycota</taxon>
        <taxon>Pezizomycotina</taxon>
        <taxon>Eurotiomycetes</taxon>
        <taxon>Eurotiomycetidae</taxon>
        <taxon>Onygenales</taxon>
        <taxon>Ajellomycetaceae</taxon>
        <taxon>Helicocarpus</taxon>
    </lineage>
</organism>
<name>A0A2B7Y4G3_9EURO</name>
<comment type="caution">
    <text evidence="2">The sequence shown here is derived from an EMBL/GenBank/DDBJ whole genome shotgun (WGS) entry which is preliminary data.</text>
</comment>
<feature type="compositionally biased region" description="Low complexity" evidence="1">
    <location>
        <begin position="48"/>
        <end position="94"/>
    </location>
</feature>
<feature type="region of interest" description="Disordered" evidence="1">
    <location>
        <begin position="37"/>
        <end position="111"/>
    </location>
</feature>
<dbReference type="Proteomes" id="UP000223968">
    <property type="component" value="Unassembled WGS sequence"/>
</dbReference>
<gene>
    <name evidence="2" type="ORF">AJ79_00037</name>
</gene>
<dbReference type="EMBL" id="PDNB01000001">
    <property type="protein sequence ID" value="PGH19004.1"/>
    <property type="molecule type" value="Genomic_DNA"/>
</dbReference>
<keyword evidence="3" id="KW-1185">Reference proteome</keyword>
<accession>A0A2B7Y4G3</accession>
<protein>
    <submittedName>
        <fullName evidence="2">Uncharacterized protein</fullName>
    </submittedName>
</protein>
<dbReference type="AlphaFoldDB" id="A0A2B7Y4G3"/>
<reference evidence="2 3" key="1">
    <citation type="submission" date="2017-10" db="EMBL/GenBank/DDBJ databases">
        <title>Comparative genomics in systemic dimorphic fungi from Ajellomycetaceae.</title>
        <authorList>
            <person name="Munoz J.F."/>
            <person name="Mcewen J.G."/>
            <person name="Clay O.K."/>
            <person name="Cuomo C.A."/>
        </authorList>
    </citation>
    <scope>NUCLEOTIDE SEQUENCE [LARGE SCALE GENOMIC DNA]</scope>
    <source>
        <strain evidence="2 3">UAMH5409</strain>
    </source>
</reference>
<evidence type="ECO:0000313" key="3">
    <source>
        <dbReference type="Proteomes" id="UP000223968"/>
    </source>
</evidence>